<dbReference type="EMBL" id="LT629688">
    <property type="protein sequence ID" value="SDE31286.1"/>
    <property type="molecule type" value="Genomic_DNA"/>
</dbReference>
<sequence>MSAPVLPSPSPGVLPPSGAGRFSALLDEDVWSWSEELVRLLGHAEQPTLVTTELFLHHVLPPDRPVAAALLEAATEGPCTVRLRARTSRGRDLVLDVSAAPRPRAAGAPSWLSSGIEGTVAPVADRAHEVAGSPSTRPVEDARELLVLALGLGRDAALALLTHHARARRLTVAELARDLVRVCAAVPTSQLSQALVAAALSGAADTPHAAASHPGAADPGGAGFPARGASAIP</sequence>
<reference evidence="2 3" key="1">
    <citation type="submission" date="2016-10" db="EMBL/GenBank/DDBJ databases">
        <authorList>
            <person name="de Groot N.N."/>
        </authorList>
    </citation>
    <scope>NUCLEOTIDE SEQUENCE [LARGE SCALE GENOMIC DNA]</scope>
    <source>
        <strain evidence="2 3">MON 2.2</strain>
    </source>
</reference>
<name>A0A1G7BXZ9_9ACTN</name>
<proteinExistence type="predicted"/>
<evidence type="ECO:0000313" key="3">
    <source>
        <dbReference type="Proteomes" id="UP000198546"/>
    </source>
</evidence>
<gene>
    <name evidence="2" type="ORF">SAMN04489747_3087</name>
</gene>
<accession>A0A1G7BXZ9</accession>
<feature type="region of interest" description="Disordered" evidence="1">
    <location>
        <begin position="206"/>
        <end position="233"/>
    </location>
</feature>
<evidence type="ECO:0000313" key="2">
    <source>
        <dbReference type="EMBL" id="SDE31286.1"/>
    </source>
</evidence>
<organism evidence="2 3">
    <name type="scientific">Auraticoccus monumenti</name>
    <dbReference type="NCBI Taxonomy" id="675864"/>
    <lineage>
        <taxon>Bacteria</taxon>
        <taxon>Bacillati</taxon>
        <taxon>Actinomycetota</taxon>
        <taxon>Actinomycetes</taxon>
        <taxon>Propionibacteriales</taxon>
        <taxon>Propionibacteriaceae</taxon>
        <taxon>Auraticoccus</taxon>
    </lineage>
</organism>
<dbReference type="Gene3D" id="3.30.450.20">
    <property type="entry name" value="PAS domain"/>
    <property type="match status" value="1"/>
</dbReference>
<dbReference type="STRING" id="675864.SAMN04489747_3087"/>
<protein>
    <submittedName>
        <fullName evidence="2">ANTAR domain-containing protein</fullName>
    </submittedName>
</protein>
<dbReference type="Proteomes" id="UP000198546">
    <property type="component" value="Chromosome i"/>
</dbReference>
<feature type="compositionally biased region" description="Low complexity" evidence="1">
    <location>
        <begin position="206"/>
        <end position="217"/>
    </location>
</feature>
<feature type="compositionally biased region" description="Low complexity" evidence="1">
    <location>
        <begin position="224"/>
        <end position="233"/>
    </location>
</feature>
<dbReference type="AlphaFoldDB" id="A0A1G7BXZ9"/>
<evidence type="ECO:0000256" key="1">
    <source>
        <dbReference type="SAM" id="MobiDB-lite"/>
    </source>
</evidence>
<keyword evidence="3" id="KW-1185">Reference proteome</keyword>
<dbReference type="RefSeq" id="WP_172804058.1">
    <property type="nucleotide sequence ID" value="NZ_LT629688.1"/>
</dbReference>